<evidence type="ECO:0000256" key="1">
    <source>
        <dbReference type="ARBA" id="ARBA00004651"/>
    </source>
</evidence>
<dbReference type="PANTHER" id="PTHR42643">
    <property type="entry name" value="IONOTROPIC RECEPTOR 20A-RELATED"/>
    <property type="match status" value="1"/>
</dbReference>
<dbReference type="STRING" id="36166.T1GUE2"/>
<name>T1GUE2_MEGSC</name>
<keyword evidence="5 8" id="KW-0472">Membrane</keyword>
<dbReference type="SUPFAM" id="SSF53850">
    <property type="entry name" value="Periplasmic binding protein-like II"/>
    <property type="match status" value="1"/>
</dbReference>
<keyword evidence="7" id="KW-0325">Glycoprotein</keyword>
<dbReference type="GO" id="GO:0005886">
    <property type="term" value="C:plasma membrane"/>
    <property type="evidence" value="ECO:0007669"/>
    <property type="project" value="UniProtKB-SubCell"/>
</dbReference>
<evidence type="ECO:0000256" key="3">
    <source>
        <dbReference type="ARBA" id="ARBA00022692"/>
    </source>
</evidence>
<dbReference type="Proteomes" id="UP000015102">
    <property type="component" value="Unassembled WGS sequence"/>
</dbReference>
<dbReference type="PANTHER" id="PTHR42643:SF40">
    <property type="entry name" value="IONOTROPIC RECEPTOR 41A-RELATED"/>
    <property type="match status" value="1"/>
</dbReference>
<dbReference type="Gene3D" id="1.10.287.70">
    <property type="match status" value="1"/>
</dbReference>
<reference evidence="10" key="1">
    <citation type="submission" date="2013-02" db="EMBL/GenBank/DDBJ databases">
        <authorList>
            <person name="Hughes D."/>
        </authorList>
    </citation>
    <scope>NUCLEOTIDE SEQUENCE</scope>
    <source>
        <strain>Durham</strain>
        <strain evidence="10">NC isolate 2 -- Noor lab</strain>
    </source>
</reference>
<evidence type="ECO:0000256" key="5">
    <source>
        <dbReference type="ARBA" id="ARBA00023136"/>
    </source>
</evidence>
<accession>T1GUE2</accession>
<comment type="subcellular location">
    <subcellularLocation>
        <location evidence="1">Cell membrane</location>
        <topology evidence="1">Multi-pass membrane protein</topology>
    </subcellularLocation>
</comment>
<keyword evidence="2" id="KW-1003">Cell membrane</keyword>
<keyword evidence="3 8" id="KW-0812">Transmembrane</keyword>
<reference evidence="9" key="2">
    <citation type="submission" date="2015-06" db="UniProtKB">
        <authorList>
            <consortium name="EnsemblMetazoa"/>
        </authorList>
    </citation>
    <scope>IDENTIFICATION</scope>
</reference>
<evidence type="ECO:0000313" key="10">
    <source>
        <dbReference type="Proteomes" id="UP000015102"/>
    </source>
</evidence>
<keyword evidence="6" id="KW-0675">Receptor</keyword>
<keyword evidence="4 8" id="KW-1133">Transmembrane helix</keyword>
<dbReference type="EnsemblMetazoa" id="MESCA007352-RA">
    <property type="protein sequence ID" value="MESCA007352-PA"/>
    <property type="gene ID" value="MESCA007352"/>
</dbReference>
<evidence type="ECO:0000256" key="6">
    <source>
        <dbReference type="ARBA" id="ARBA00023170"/>
    </source>
</evidence>
<dbReference type="EMBL" id="CAQQ02041596">
    <property type="status" value="NOT_ANNOTATED_CDS"/>
    <property type="molecule type" value="Genomic_DNA"/>
</dbReference>
<organism evidence="9 10">
    <name type="scientific">Megaselia scalaris</name>
    <name type="common">Humpbacked fly</name>
    <name type="synonym">Phora scalaris</name>
    <dbReference type="NCBI Taxonomy" id="36166"/>
    <lineage>
        <taxon>Eukaryota</taxon>
        <taxon>Metazoa</taxon>
        <taxon>Ecdysozoa</taxon>
        <taxon>Arthropoda</taxon>
        <taxon>Hexapoda</taxon>
        <taxon>Insecta</taxon>
        <taxon>Pterygota</taxon>
        <taxon>Neoptera</taxon>
        <taxon>Endopterygota</taxon>
        <taxon>Diptera</taxon>
        <taxon>Brachycera</taxon>
        <taxon>Muscomorpha</taxon>
        <taxon>Platypezoidea</taxon>
        <taxon>Phoridae</taxon>
        <taxon>Megaseliini</taxon>
        <taxon>Megaselia</taxon>
    </lineage>
</organism>
<evidence type="ECO:0000256" key="8">
    <source>
        <dbReference type="SAM" id="Phobius"/>
    </source>
</evidence>
<dbReference type="Gene3D" id="3.40.190.10">
    <property type="entry name" value="Periplasmic binding protein-like II"/>
    <property type="match status" value="1"/>
</dbReference>
<sequence>MVKYFLEGVESNILVNYCARYNCTIEIVPSEYGEWGSIYENYSGDGLLGMIPMKRADIILNSMYQWQNIYATCGITRTMSRSGITFLIPRPNDVVVRGDFGTQNSRKLPSANLPLQQDSLDGSPPMFSSRSVSIAYVHYRDLPQNSNHKILKSLSFGTMSSYQIFCSQSVNDDLIQTPKRIIFFSCFIIDLIITSAYGGGLATILTLPSFGEVADTLEKMVDFELEWGGITYDWLYSVEFSEDTTIINLLKRFHVYSAEKMANLSAKGEIGVILERLTFGLFSIPEFFTNDAAKHYTVSKEEMYFELCVAYVSKSWAHMENYNKFISMVEESGLPEIWEWQMGVKYIDDTILNTLMSSKHLGNIGEDEPVPLGMSNFSGMIIIWCIGIGVSTLVFCYEVTFGRKAM</sequence>
<dbReference type="InterPro" id="IPR052192">
    <property type="entry name" value="Insect_Ionotropic_Sensory_Rcpt"/>
</dbReference>
<dbReference type="HOGENOM" id="CLU_025015_2_0_1"/>
<dbReference type="EMBL" id="CAQQ02041595">
    <property type="status" value="NOT_ANNOTATED_CDS"/>
    <property type="molecule type" value="Genomic_DNA"/>
</dbReference>
<evidence type="ECO:0000256" key="2">
    <source>
        <dbReference type="ARBA" id="ARBA00022475"/>
    </source>
</evidence>
<evidence type="ECO:0000313" key="9">
    <source>
        <dbReference type="EnsemblMetazoa" id="MESCA007352-PA"/>
    </source>
</evidence>
<feature type="transmembrane region" description="Helical" evidence="8">
    <location>
        <begin position="377"/>
        <end position="397"/>
    </location>
</feature>
<keyword evidence="10" id="KW-1185">Reference proteome</keyword>
<evidence type="ECO:0000256" key="7">
    <source>
        <dbReference type="ARBA" id="ARBA00023180"/>
    </source>
</evidence>
<dbReference type="AlphaFoldDB" id="T1GUE2"/>
<evidence type="ECO:0000256" key="4">
    <source>
        <dbReference type="ARBA" id="ARBA00022989"/>
    </source>
</evidence>
<evidence type="ECO:0008006" key="11">
    <source>
        <dbReference type="Google" id="ProtNLM"/>
    </source>
</evidence>
<dbReference type="EMBL" id="CAQQ02041593">
    <property type="status" value="NOT_ANNOTATED_CDS"/>
    <property type="molecule type" value="Genomic_DNA"/>
</dbReference>
<proteinExistence type="predicted"/>
<protein>
    <recommendedName>
        <fullName evidence="11">Ionotropic glutamate receptor C-terminal domain-containing protein</fullName>
    </recommendedName>
</protein>
<dbReference type="EMBL" id="CAQQ02041594">
    <property type="status" value="NOT_ANNOTATED_CDS"/>
    <property type="molecule type" value="Genomic_DNA"/>
</dbReference>